<sequence>MCKNPVKFSYPESCNCPRKLRPCQNNLDSKTPQSFCSFEATHHGAHQRVISYSLFESKDHQERNAWAEKRWKKGLIDNLLKMRKYFPGWVLRVYSDIDHDEFLCKLRCQNPDFFWCDIRNIAPYGDLSSKMASRTWRFLPLGDPTVDIFLSRDIDSILLSRDADTVKDWLENTTRAFHAFRDHPFHVEPVLGGLWGGNNVLLSKNIATKIHNDIVNQSLLEGRQDKYFDQNIMLGKIIFPPNRNRFVHYDTYYCDEWRNVTLTRPFPTQRNGLEFLGEQVIWGGFKGVGLKECPESCRPRHGKSWKLC</sequence>
<name>A0ABP1PJT6_9HEXA</name>
<organism evidence="1 2">
    <name type="scientific">Orchesella dallaii</name>
    <dbReference type="NCBI Taxonomy" id="48710"/>
    <lineage>
        <taxon>Eukaryota</taxon>
        <taxon>Metazoa</taxon>
        <taxon>Ecdysozoa</taxon>
        <taxon>Arthropoda</taxon>
        <taxon>Hexapoda</taxon>
        <taxon>Collembola</taxon>
        <taxon>Entomobryomorpha</taxon>
        <taxon>Entomobryoidea</taxon>
        <taxon>Orchesellidae</taxon>
        <taxon>Orchesellinae</taxon>
        <taxon>Orchesella</taxon>
    </lineage>
</organism>
<gene>
    <name evidence="1" type="ORF">ODALV1_LOCUS190</name>
</gene>
<proteinExistence type="predicted"/>
<accession>A0ABP1PJT6</accession>
<evidence type="ECO:0000313" key="1">
    <source>
        <dbReference type="EMBL" id="CAL8068274.1"/>
    </source>
</evidence>
<keyword evidence="2" id="KW-1185">Reference proteome</keyword>
<protein>
    <submittedName>
        <fullName evidence="1">Uncharacterized protein</fullName>
    </submittedName>
</protein>
<dbReference type="EMBL" id="CAXLJM020000001">
    <property type="protein sequence ID" value="CAL8068274.1"/>
    <property type="molecule type" value="Genomic_DNA"/>
</dbReference>
<dbReference type="Proteomes" id="UP001642540">
    <property type="component" value="Unassembled WGS sequence"/>
</dbReference>
<comment type="caution">
    <text evidence="1">The sequence shown here is derived from an EMBL/GenBank/DDBJ whole genome shotgun (WGS) entry which is preliminary data.</text>
</comment>
<evidence type="ECO:0000313" key="2">
    <source>
        <dbReference type="Proteomes" id="UP001642540"/>
    </source>
</evidence>
<reference evidence="1 2" key="1">
    <citation type="submission" date="2024-08" db="EMBL/GenBank/DDBJ databases">
        <authorList>
            <person name="Cucini C."/>
            <person name="Frati F."/>
        </authorList>
    </citation>
    <scope>NUCLEOTIDE SEQUENCE [LARGE SCALE GENOMIC DNA]</scope>
</reference>